<dbReference type="GeneID" id="65114503"/>
<feature type="compositionally biased region" description="Low complexity" evidence="1">
    <location>
        <begin position="116"/>
        <end position="127"/>
    </location>
</feature>
<dbReference type="EMBL" id="MH479924">
    <property type="protein sequence ID" value="AXH46629.1"/>
    <property type="molecule type" value="Genomic_DNA"/>
</dbReference>
<dbReference type="InterPro" id="IPR055595">
    <property type="entry name" value="DUF7171"/>
</dbReference>
<reference evidence="2 3" key="1">
    <citation type="submission" date="2018-06" db="EMBL/GenBank/DDBJ databases">
        <authorList>
            <person name="Roth S.J."/>
            <person name="Strobel J.T."/>
            <person name="Delesalle V.A."/>
            <person name="Garlena R.A."/>
            <person name="Russell D.A."/>
            <person name="Pope W.H."/>
            <person name="Jacobs-Sera D."/>
            <person name="Hatfull G.F."/>
        </authorList>
    </citation>
    <scope>NUCLEOTIDE SEQUENCE [LARGE SCALE GENOMIC DNA]</scope>
</reference>
<feature type="region of interest" description="Disordered" evidence="1">
    <location>
        <begin position="82"/>
        <end position="146"/>
    </location>
</feature>
<protein>
    <submittedName>
        <fullName evidence="2">Uncharacterized protein</fullName>
    </submittedName>
</protein>
<organism evidence="2 3">
    <name type="scientific">Gordonia phage Rofo</name>
    <dbReference type="NCBI Taxonomy" id="2250396"/>
    <lineage>
        <taxon>Viruses</taxon>
        <taxon>Duplodnaviria</taxon>
        <taxon>Heunggongvirae</taxon>
        <taxon>Uroviricota</taxon>
        <taxon>Caudoviricetes</taxon>
        <taxon>Stackebrandtviridae</taxon>
        <taxon>Schenleyvirinae</taxon>
        <taxon>Vividuovirus</taxon>
        <taxon>Vividuovirus rofo</taxon>
    </lineage>
</organism>
<evidence type="ECO:0000256" key="1">
    <source>
        <dbReference type="SAM" id="MobiDB-lite"/>
    </source>
</evidence>
<name>A0A345KUC7_9CAUD</name>
<proteinExistence type="predicted"/>
<sequence length="146" mass="15789">MTEERGKKVTNANGTEPGTDGALVKYMFSGSPQDMFEFAPQAGEVRVMTVVAECTRDTGRRLTHDGKQLVAPWAIREVTLGRQTTLRDDTDPNQTAIDDPDQTPDDDDPEPDDETQAAGAERAAIAAVPDPFTVNEPPQDDGTAED</sequence>
<dbReference type="Proteomes" id="UP000259202">
    <property type="component" value="Segment"/>
</dbReference>
<accession>A0A345KUC7</accession>
<dbReference type="KEGG" id="vg:65114503"/>
<keyword evidence="3" id="KW-1185">Reference proteome</keyword>
<dbReference type="RefSeq" id="YP_010096844.1">
    <property type="nucleotide sequence ID" value="NC_055753.1"/>
</dbReference>
<evidence type="ECO:0000313" key="3">
    <source>
        <dbReference type="Proteomes" id="UP000259202"/>
    </source>
</evidence>
<feature type="region of interest" description="Disordered" evidence="1">
    <location>
        <begin position="1"/>
        <end position="21"/>
    </location>
</feature>
<evidence type="ECO:0000313" key="2">
    <source>
        <dbReference type="EMBL" id="AXH46629.1"/>
    </source>
</evidence>
<dbReference type="Pfam" id="PF23785">
    <property type="entry name" value="DUF7171"/>
    <property type="match status" value="1"/>
</dbReference>
<feature type="compositionally biased region" description="Acidic residues" evidence="1">
    <location>
        <begin position="98"/>
        <end position="115"/>
    </location>
</feature>
<gene>
    <name evidence="2" type="primary">52</name>
    <name evidence="2" type="ORF">SEA_ROFO_52</name>
</gene>